<dbReference type="Proteomes" id="UP001630127">
    <property type="component" value="Unassembled WGS sequence"/>
</dbReference>
<name>A0ABD2YKG4_9GENT</name>
<dbReference type="EMBL" id="JBJUIK010000013">
    <property type="protein sequence ID" value="KAL3506685.1"/>
    <property type="molecule type" value="Genomic_DNA"/>
</dbReference>
<reference evidence="1 2" key="1">
    <citation type="submission" date="2024-11" db="EMBL/GenBank/DDBJ databases">
        <title>A near-complete genome assembly of Cinchona calisaya.</title>
        <authorList>
            <person name="Lian D.C."/>
            <person name="Zhao X.W."/>
            <person name="Wei L."/>
        </authorList>
    </citation>
    <scope>NUCLEOTIDE SEQUENCE [LARGE SCALE GENOMIC DNA]</scope>
    <source>
        <tissue evidence="1">Nenye</tissue>
    </source>
</reference>
<proteinExistence type="predicted"/>
<protein>
    <submittedName>
        <fullName evidence="1">Uncharacterized protein</fullName>
    </submittedName>
</protein>
<keyword evidence="2" id="KW-1185">Reference proteome</keyword>
<accession>A0ABD2YKG4</accession>
<evidence type="ECO:0000313" key="1">
    <source>
        <dbReference type="EMBL" id="KAL3506685.1"/>
    </source>
</evidence>
<comment type="caution">
    <text evidence="1">The sequence shown here is derived from an EMBL/GenBank/DDBJ whole genome shotgun (WGS) entry which is preliminary data.</text>
</comment>
<evidence type="ECO:0000313" key="2">
    <source>
        <dbReference type="Proteomes" id="UP001630127"/>
    </source>
</evidence>
<gene>
    <name evidence="1" type="ORF">ACH5RR_032067</name>
</gene>
<dbReference type="AlphaFoldDB" id="A0ABD2YKG4"/>
<organism evidence="1 2">
    <name type="scientific">Cinchona calisaya</name>
    <dbReference type="NCBI Taxonomy" id="153742"/>
    <lineage>
        <taxon>Eukaryota</taxon>
        <taxon>Viridiplantae</taxon>
        <taxon>Streptophyta</taxon>
        <taxon>Embryophyta</taxon>
        <taxon>Tracheophyta</taxon>
        <taxon>Spermatophyta</taxon>
        <taxon>Magnoliopsida</taxon>
        <taxon>eudicotyledons</taxon>
        <taxon>Gunneridae</taxon>
        <taxon>Pentapetalae</taxon>
        <taxon>asterids</taxon>
        <taxon>lamiids</taxon>
        <taxon>Gentianales</taxon>
        <taxon>Rubiaceae</taxon>
        <taxon>Cinchonoideae</taxon>
        <taxon>Cinchoneae</taxon>
        <taxon>Cinchona</taxon>
    </lineage>
</organism>
<sequence>MAIGQANWNHSNEQLEMFQRDMDAHICKLNELDEVVNQSKDLKPEQRSEIWGKLFLVGIEKVCDIILGISEEERSQIWANVVKEGIQTGGDVLMSLLEEWSKGVGHPPNIASSSTAFRHIPTMSISSMNRDKE</sequence>